<reference evidence="1 2" key="1">
    <citation type="submission" date="2018-05" db="EMBL/GenBank/DDBJ databases">
        <title>Genomic analysis of Gracilibacillus dipsosauri DD1 reveals novel features of a salt-tolerant amylase.</title>
        <authorList>
            <person name="Deutch C.E."/>
            <person name="Yang S."/>
        </authorList>
    </citation>
    <scope>NUCLEOTIDE SEQUENCE [LARGE SCALE GENOMIC DNA]</scope>
    <source>
        <strain evidence="1 2">DD1</strain>
    </source>
</reference>
<dbReference type="Pfam" id="PF06486">
    <property type="entry name" value="DUF1093"/>
    <property type="match status" value="1"/>
</dbReference>
<dbReference type="PANTHER" id="PTHR36433:SF2">
    <property type="entry name" value="YXEA FAMILY PROTEIN"/>
    <property type="match status" value="1"/>
</dbReference>
<accession>A0A317L3N0</accession>
<dbReference type="AlphaFoldDB" id="A0A317L3N0"/>
<dbReference type="EMBL" id="QGTD01000008">
    <property type="protein sequence ID" value="PWU68399.1"/>
    <property type="molecule type" value="Genomic_DNA"/>
</dbReference>
<evidence type="ECO:0000313" key="1">
    <source>
        <dbReference type="EMBL" id="PWU68399.1"/>
    </source>
</evidence>
<dbReference type="PANTHER" id="PTHR36433">
    <property type="entry name" value="HYPOTHETICAL CYTOSOLIC PROTEIN"/>
    <property type="match status" value="1"/>
</dbReference>
<organism evidence="1 2">
    <name type="scientific">Gracilibacillus dipsosauri</name>
    <dbReference type="NCBI Taxonomy" id="178340"/>
    <lineage>
        <taxon>Bacteria</taxon>
        <taxon>Bacillati</taxon>
        <taxon>Bacillota</taxon>
        <taxon>Bacilli</taxon>
        <taxon>Bacillales</taxon>
        <taxon>Bacillaceae</taxon>
        <taxon>Gracilibacillus</taxon>
    </lineage>
</organism>
<keyword evidence="2" id="KW-1185">Reference proteome</keyword>
<proteinExistence type="predicted"/>
<dbReference type="SUPFAM" id="SSF159121">
    <property type="entry name" value="BC4932-like"/>
    <property type="match status" value="1"/>
</dbReference>
<dbReference type="OrthoDB" id="8719215at2"/>
<dbReference type="Gene3D" id="2.40.50.480">
    <property type="match status" value="1"/>
</dbReference>
<sequence>MKKIVITLGVIVILLLGGLLFLQNVNTNRLGADSFYTQIIGDGEPIESKASNGEIYTNYQYSLLGYDEEGNEITLDFNAAKQLRQGAFLQVFIKDDKGVTSYQEVKKDEIPEQALEQLQ</sequence>
<dbReference type="Proteomes" id="UP000245624">
    <property type="component" value="Unassembled WGS sequence"/>
</dbReference>
<gene>
    <name evidence="1" type="ORF">DLJ74_08095</name>
</gene>
<dbReference type="RefSeq" id="WP_109984093.1">
    <property type="nucleotide sequence ID" value="NZ_QGTD01000008.1"/>
</dbReference>
<dbReference type="InterPro" id="IPR036166">
    <property type="entry name" value="YxeA-like_sf"/>
</dbReference>
<dbReference type="InterPro" id="IPR006542">
    <property type="entry name" value="DUF1093"/>
</dbReference>
<comment type="caution">
    <text evidence="1">The sequence shown here is derived from an EMBL/GenBank/DDBJ whole genome shotgun (WGS) entry which is preliminary data.</text>
</comment>
<evidence type="ECO:0008006" key="3">
    <source>
        <dbReference type="Google" id="ProtNLM"/>
    </source>
</evidence>
<evidence type="ECO:0000313" key="2">
    <source>
        <dbReference type="Proteomes" id="UP000245624"/>
    </source>
</evidence>
<dbReference type="NCBIfam" id="TIGR01655">
    <property type="entry name" value="yxeA_fam"/>
    <property type="match status" value="1"/>
</dbReference>
<protein>
    <recommendedName>
        <fullName evidence="3">DUF1093 domain-containing protein</fullName>
    </recommendedName>
</protein>
<name>A0A317L3N0_9BACI</name>